<evidence type="ECO:0000256" key="1">
    <source>
        <dbReference type="SAM" id="MobiDB-lite"/>
    </source>
</evidence>
<feature type="compositionally biased region" description="Polar residues" evidence="1">
    <location>
        <begin position="920"/>
        <end position="931"/>
    </location>
</feature>
<dbReference type="EMBL" id="PVQB02000193">
    <property type="protein sequence ID" value="KAF4341459.1"/>
    <property type="molecule type" value="Genomic_DNA"/>
</dbReference>
<comment type="caution">
    <text evidence="3">The sequence shown here is derived from an EMBL/GenBank/DDBJ whole genome shotgun (WGS) entry which is preliminary data.</text>
</comment>
<keyword evidence="2" id="KW-0472">Membrane</keyword>
<name>A0A9P5E0E5_9HYPO</name>
<reference evidence="3" key="1">
    <citation type="journal article" date="2017" name="Mycologia">
        <title>Fusarium algeriense, sp. nov., a novel toxigenic crown rot pathogen of durum wheat from Algeria is nested in the Fusarium burgessii species complex.</title>
        <authorList>
            <person name="Laraba I."/>
            <person name="Keddad A."/>
            <person name="Boureghda H."/>
            <person name="Abdallah N."/>
            <person name="Vaughan M.M."/>
            <person name="Proctor R.H."/>
            <person name="Busman M."/>
            <person name="O'Donnell K."/>
        </authorList>
    </citation>
    <scope>NUCLEOTIDE SEQUENCE</scope>
    <source>
        <strain evidence="3">NRRL 25174</strain>
    </source>
</reference>
<dbReference type="AlphaFoldDB" id="A0A9P5E0E5"/>
<gene>
    <name evidence="3" type="ORF">FBEOM_4620</name>
</gene>
<feature type="transmembrane region" description="Helical" evidence="2">
    <location>
        <begin position="1129"/>
        <end position="1151"/>
    </location>
</feature>
<dbReference type="InterPro" id="IPR052895">
    <property type="entry name" value="HetReg/Transcr_Mod"/>
</dbReference>
<keyword evidence="2" id="KW-0812">Transmembrane</keyword>
<dbReference type="PANTHER" id="PTHR24148">
    <property type="entry name" value="ANKYRIN REPEAT DOMAIN-CONTAINING PROTEIN 39 HOMOLOG-RELATED"/>
    <property type="match status" value="1"/>
</dbReference>
<organism evidence="3 4">
    <name type="scientific">Fusarium beomiforme</name>
    <dbReference type="NCBI Taxonomy" id="44412"/>
    <lineage>
        <taxon>Eukaryota</taxon>
        <taxon>Fungi</taxon>
        <taxon>Dikarya</taxon>
        <taxon>Ascomycota</taxon>
        <taxon>Pezizomycotina</taxon>
        <taxon>Sordariomycetes</taxon>
        <taxon>Hypocreomycetidae</taxon>
        <taxon>Hypocreales</taxon>
        <taxon>Nectriaceae</taxon>
        <taxon>Fusarium</taxon>
        <taxon>Fusarium burgessii species complex</taxon>
    </lineage>
</organism>
<protein>
    <recommendedName>
        <fullName evidence="5">Heterokaryon incompatibility domain-containing protein</fullName>
    </recommendedName>
</protein>
<keyword evidence="4" id="KW-1185">Reference proteome</keyword>
<evidence type="ECO:0000313" key="3">
    <source>
        <dbReference type="EMBL" id="KAF4341459.1"/>
    </source>
</evidence>
<feature type="transmembrane region" description="Helical" evidence="2">
    <location>
        <begin position="1098"/>
        <end position="1117"/>
    </location>
</feature>
<feature type="compositionally biased region" description="Polar residues" evidence="1">
    <location>
        <begin position="736"/>
        <end position="748"/>
    </location>
</feature>
<proteinExistence type="predicted"/>
<dbReference type="Proteomes" id="UP000730481">
    <property type="component" value="Unassembled WGS sequence"/>
</dbReference>
<keyword evidence="2" id="KW-1133">Transmembrane helix</keyword>
<evidence type="ECO:0008006" key="5">
    <source>
        <dbReference type="Google" id="ProtNLM"/>
    </source>
</evidence>
<dbReference type="OrthoDB" id="5420013at2759"/>
<feature type="region of interest" description="Disordered" evidence="1">
    <location>
        <begin position="912"/>
        <end position="938"/>
    </location>
</feature>
<reference evidence="3" key="2">
    <citation type="submission" date="2020-02" db="EMBL/GenBank/DDBJ databases">
        <title>Identification and distribution of gene clusters putatively required for synthesis of sphingolipid metabolism inhibitors in phylogenetically diverse species of the filamentous fungus Fusarium.</title>
        <authorList>
            <person name="Kim H.-S."/>
            <person name="Busman M."/>
            <person name="Brown D.W."/>
            <person name="Divon H."/>
            <person name="Uhlig S."/>
            <person name="Proctor R.H."/>
        </authorList>
    </citation>
    <scope>NUCLEOTIDE SEQUENCE</scope>
    <source>
        <strain evidence="3">NRRL 25174</strain>
    </source>
</reference>
<dbReference type="PANTHER" id="PTHR24148:SF64">
    <property type="entry name" value="HETEROKARYON INCOMPATIBILITY DOMAIN-CONTAINING PROTEIN"/>
    <property type="match status" value="1"/>
</dbReference>
<evidence type="ECO:0000313" key="4">
    <source>
        <dbReference type="Proteomes" id="UP000730481"/>
    </source>
</evidence>
<sequence>MFKDEQKGLFQQSKLGDVGKWLVNKGPWQVGAEHGRQNHLCKGTTPKPGIQYQRKSEELYGEILVDLGYFQHLITVNRQSYQNGVFLSSSIQDEQKNMLEESQSLNMQQRRHLAHLRRRVRSWLEPHEKEHLRAVELLQRQVVRFRSQLEAWTKLQKTKVQHLGNITKFLYQQHEYIQDWARQQRRLLERVQLEQMENCKTAGVKVDSFLTREEAAILDERNVLDSAIMQQRLILRGTELNLWVLESTIDRFASWRDDIYAMERKLYLGNVSSRETELLQASWVQIWQNMREGEGAEWESLLTNDLDAPKGSLDLDLLSLDSICQLSYWRRLWIVQEVLLAKELVLCFGDNARTTKGWGVISKALWSLDQIPDDWKLSLPVSGLTRKIKQAFPFELERLRRERRRPWPLNKLIKITQNSLCRDPRDKIIGLLGVADELSLKGVSIDYGSSLEALYRNAIKGYYWKHGDQEGPMSLFRFSQLLQLSFKGHCSLESSSSNSALCSLDGNVLSMFIASFRIKGSLGGLILPIEKLLADHDLVQLREQDWIDTLVEYLDVSGIEGRKSAIKKELRYLDSMRMNFSLPSSSAYAVVNRVTTAEDEPVSSFTSQNQKETKGRLFFVTSRGRVGILSANIREGHILCTFENSQLGAILQPNGGRYDLIGKAILSSIDMSKEVSRNNFKTIPDHLGNCLVNGSPPIEEKHSTTAHLILDVATIQDLTMTLEMAPNHGVREPSRVSESSASLYEPSLGSNNKSPLLLRDLRAKQIQTLQDAATCDMGQNSASAAAKEIKASKAAKDWFYEVEDTLKDIVDKPLVKLDTDDVYPEFLPPPWHNADIGSLLGHMEYDGIMEQRNRCIRSLRQQRSVKNKWFLKPPAAQGLPQLSSNYEVTESATFPYPEAFKQVMFPVNLVPRRDEEHGNSDNNSADHQSPRQPEAERIEWKTSVSTPVFGMSRTTAIEFESRIQPTYVVLGIFPRGALNPNERIVFVDRPEHFFSKLRWAAFRLRGMRGTLLSLKHLTAFRLYKCDTNTGTHKHVNLDDNGIGDLYLLMNTYKSWHVPRHISLAWADWVHRTLNNERLDVLEGEYALELVLDWSITRISIVVLVPVLLSLAIGIWLNSKAWTDLATIQTAWGTASYIVTAGALLAAMLGFLDIADK</sequence>
<accession>A0A9P5E0E5</accession>
<evidence type="ECO:0000256" key="2">
    <source>
        <dbReference type="SAM" id="Phobius"/>
    </source>
</evidence>
<feature type="region of interest" description="Disordered" evidence="1">
    <location>
        <begin position="728"/>
        <end position="748"/>
    </location>
</feature>